<feature type="binding site" evidence="2">
    <location>
        <position position="106"/>
    </location>
    <ligand>
        <name>Mn(2+)</name>
        <dbReference type="ChEBI" id="CHEBI:29035"/>
        <label>2</label>
    </ligand>
</feature>
<name>A0A174NNH2_9FIRM</name>
<evidence type="ECO:0000256" key="1">
    <source>
        <dbReference type="ARBA" id="ARBA00022801"/>
    </source>
</evidence>
<dbReference type="PIRSF" id="PIRSF005962">
    <property type="entry name" value="Pept_M20D_amidohydro"/>
    <property type="match status" value="1"/>
</dbReference>
<gene>
    <name evidence="4" type="primary">yxeP_3</name>
    <name evidence="5" type="synonym">yxeP_1</name>
    <name evidence="4" type="ORF">ERS852480_03434</name>
    <name evidence="5" type="ORF">NCTC11224_00523</name>
</gene>
<evidence type="ECO:0000313" key="7">
    <source>
        <dbReference type="Proteomes" id="UP000251853"/>
    </source>
</evidence>
<protein>
    <submittedName>
        <fullName evidence="4">Amidohydrolase</fullName>
        <ecNumber evidence="4">3.-.-.-</ecNumber>
    </submittedName>
</protein>
<evidence type="ECO:0000259" key="3">
    <source>
        <dbReference type="Pfam" id="PF07687"/>
    </source>
</evidence>
<dbReference type="NCBIfam" id="TIGR01891">
    <property type="entry name" value="amidohydrolases"/>
    <property type="match status" value="1"/>
</dbReference>
<reference evidence="4 6" key="1">
    <citation type="submission" date="2015-09" db="EMBL/GenBank/DDBJ databases">
        <authorList>
            <consortium name="Pathogen Informatics"/>
        </authorList>
    </citation>
    <scope>NUCLEOTIDE SEQUENCE [LARGE SCALE GENOMIC DNA]</scope>
    <source>
        <strain evidence="4 6">2789STDY5834865</strain>
    </source>
</reference>
<organism evidence="4 6">
    <name type="scientific">Enterocloster clostridioformis</name>
    <dbReference type="NCBI Taxonomy" id="1531"/>
    <lineage>
        <taxon>Bacteria</taxon>
        <taxon>Bacillati</taxon>
        <taxon>Bacillota</taxon>
        <taxon>Clostridia</taxon>
        <taxon>Lachnospirales</taxon>
        <taxon>Lachnospiraceae</taxon>
        <taxon>Enterocloster</taxon>
    </lineage>
</organism>
<dbReference type="PANTHER" id="PTHR11014">
    <property type="entry name" value="PEPTIDASE M20 FAMILY MEMBER"/>
    <property type="match status" value="1"/>
</dbReference>
<dbReference type="Gene3D" id="3.30.70.360">
    <property type="match status" value="1"/>
</dbReference>
<dbReference type="Pfam" id="PF01546">
    <property type="entry name" value="Peptidase_M20"/>
    <property type="match status" value="1"/>
</dbReference>
<dbReference type="SUPFAM" id="SSF53187">
    <property type="entry name" value="Zn-dependent exopeptidases"/>
    <property type="match status" value="1"/>
</dbReference>
<proteinExistence type="predicted"/>
<comment type="cofactor">
    <cofactor evidence="2">
        <name>Mn(2+)</name>
        <dbReference type="ChEBI" id="CHEBI:29035"/>
    </cofactor>
    <text evidence="2">The Mn(2+) ion enhances activity.</text>
</comment>
<accession>A0A174NNH2</accession>
<dbReference type="Gene3D" id="3.40.630.10">
    <property type="entry name" value="Zn peptidases"/>
    <property type="match status" value="1"/>
</dbReference>
<dbReference type="PANTHER" id="PTHR11014:SF63">
    <property type="entry name" value="METALLOPEPTIDASE, PUTATIVE (AFU_ORTHOLOGUE AFUA_6G09600)-RELATED"/>
    <property type="match status" value="1"/>
</dbReference>
<evidence type="ECO:0000313" key="5">
    <source>
        <dbReference type="EMBL" id="SQB04130.1"/>
    </source>
</evidence>
<keyword evidence="2" id="KW-0464">Manganese</keyword>
<dbReference type="GO" id="GO:0050118">
    <property type="term" value="F:N-acetyldiaminopimelate deacetylase activity"/>
    <property type="evidence" value="ECO:0007669"/>
    <property type="project" value="UniProtKB-ARBA"/>
</dbReference>
<feature type="binding site" evidence="2">
    <location>
        <position position="104"/>
    </location>
    <ligand>
        <name>Mn(2+)</name>
        <dbReference type="ChEBI" id="CHEBI:29035"/>
        <label>2</label>
    </ligand>
</feature>
<dbReference type="Proteomes" id="UP000095512">
    <property type="component" value="Unassembled WGS sequence"/>
</dbReference>
<dbReference type="Proteomes" id="UP000251853">
    <property type="component" value="Unassembled WGS sequence"/>
</dbReference>
<feature type="domain" description="Peptidase M20 dimerisation" evidence="3">
    <location>
        <begin position="189"/>
        <end position="284"/>
    </location>
</feature>
<feature type="binding site" evidence="2">
    <location>
        <position position="365"/>
    </location>
    <ligand>
        <name>Mn(2+)</name>
        <dbReference type="ChEBI" id="CHEBI:29035"/>
        <label>2</label>
    </ligand>
</feature>
<dbReference type="InterPro" id="IPR017439">
    <property type="entry name" value="Amidohydrolase"/>
</dbReference>
<dbReference type="EC" id="3.-.-.-" evidence="4"/>
<dbReference type="Pfam" id="PF07687">
    <property type="entry name" value="M20_dimer"/>
    <property type="match status" value="1"/>
</dbReference>
<dbReference type="InterPro" id="IPR002933">
    <property type="entry name" value="Peptidase_M20"/>
</dbReference>
<dbReference type="InterPro" id="IPR036264">
    <property type="entry name" value="Bact_exopeptidase_dim_dom"/>
</dbReference>
<evidence type="ECO:0000313" key="4">
    <source>
        <dbReference type="EMBL" id="CUP49166.1"/>
    </source>
</evidence>
<dbReference type="CDD" id="cd03886">
    <property type="entry name" value="M20_Acy1"/>
    <property type="match status" value="1"/>
</dbReference>
<dbReference type="InterPro" id="IPR011650">
    <property type="entry name" value="Peptidase_M20_dimer"/>
</dbReference>
<evidence type="ECO:0000313" key="6">
    <source>
        <dbReference type="Proteomes" id="UP000095512"/>
    </source>
</evidence>
<dbReference type="RefSeq" id="WP_022200258.1">
    <property type="nucleotide sequence ID" value="NZ_CATYWZ010000077.1"/>
</dbReference>
<dbReference type="GO" id="GO:0019877">
    <property type="term" value="P:diaminopimelate biosynthetic process"/>
    <property type="evidence" value="ECO:0007669"/>
    <property type="project" value="UniProtKB-ARBA"/>
</dbReference>
<sequence>MTIHELVASLEPEINTIREQIHENPELGLKEYNTSALIEKELRAKTHVDRIEHIGETGLLVEIKGTKPGIAHCIALRGDMDALPIKEDENHKLRSRTDGIMHACGHDVHTSILLGAVRVLEHYRNQIAGSILFFFQPSEETLQGGKLFAESPKIDFHTIDGVAALHVTPDLCAGKIGVRYGAILGSSDELTITVKGKGGHGAHPDTVIDPILLASQIVQALQMLVSRELAADQSGVVSLCSIQGGNAFNIIPDSVVLKGTIRALDSRVREHILKRIPEICKGVAAAGRGDAEVSIKLGPPPLINDSQWVDRVKRCGSKLLGHENVIELEHPSMGAEDFAFVMQKAPGVFVRFGSRSEGGPYGGLHSPHFYCDRKALTTGILTLAGIALDFFGVDFE</sequence>
<reference evidence="5 7" key="2">
    <citation type="submission" date="2018-06" db="EMBL/GenBank/DDBJ databases">
        <authorList>
            <consortium name="Pathogen Informatics"/>
            <person name="Doyle S."/>
        </authorList>
    </citation>
    <scope>NUCLEOTIDE SEQUENCE [LARGE SCALE GENOMIC DNA]</scope>
    <source>
        <strain evidence="5 7">NCTC11224</strain>
    </source>
</reference>
<dbReference type="FunFam" id="3.30.70.360:FF:000001">
    <property type="entry name" value="N-acetyldiaminopimelate deacetylase"/>
    <property type="match status" value="1"/>
</dbReference>
<feature type="binding site" evidence="2">
    <location>
        <position position="140"/>
    </location>
    <ligand>
        <name>Mn(2+)</name>
        <dbReference type="ChEBI" id="CHEBI:29035"/>
        <label>2</label>
    </ligand>
</feature>
<dbReference type="EMBL" id="UAVW01000001">
    <property type="protein sequence ID" value="SQB04130.1"/>
    <property type="molecule type" value="Genomic_DNA"/>
</dbReference>
<dbReference type="AlphaFoldDB" id="A0A174NNH2"/>
<dbReference type="GO" id="GO:0046872">
    <property type="term" value="F:metal ion binding"/>
    <property type="evidence" value="ECO:0007669"/>
    <property type="project" value="UniProtKB-KW"/>
</dbReference>
<keyword evidence="2" id="KW-0479">Metal-binding</keyword>
<keyword evidence="7" id="KW-1185">Reference proteome</keyword>
<evidence type="ECO:0000256" key="2">
    <source>
        <dbReference type="PIRSR" id="PIRSR005962-1"/>
    </source>
</evidence>
<keyword evidence="1 4" id="KW-0378">Hydrolase</keyword>
<feature type="binding site" evidence="2">
    <location>
        <position position="166"/>
    </location>
    <ligand>
        <name>Mn(2+)</name>
        <dbReference type="ChEBI" id="CHEBI:29035"/>
        <label>2</label>
    </ligand>
</feature>
<dbReference type="SUPFAM" id="SSF55031">
    <property type="entry name" value="Bacterial exopeptidase dimerisation domain"/>
    <property type="match status" value="1"/>
</dbReference>
<dbReference type="EMBL" id="CZAB01000036">
    <property type="protein sequence ID" value="CUP49166.1"/>
    <property type="molecule type" value="Genomic_DNA"/>
</dbReference>